<accession>A0A3N4IWW6</accession>
<evidence type="ECO:0000256" key="2">
    <source>
        <dbReference type="ARBA" id="ARBA00006035"/>
    </source>
</evidence>
<protein>
    <recommendedName>
        <fullName evidence="3">DNA-directed DNA polymerase</fullName>
        <ecNumber evidence="3">2.7.7.7</ecNumber>
    </recommendedName>
</protein>
<dbReference type="AlphaFoldDB" id="A0A3N4IWW6"/>
<comment type="subcellular location">
    <subcellularLocation>
        <location evidence="1">Nucleus</location>
    </subcellularLocation>
</comment>
<keyword evidence="5" id="KW-0548">Nucleotidyltransferase</keyword>
<feature type="domain" description="DNA polymerase alpha/delta/epsilon subunit B" evidence="10">
    <location>
        <begin position="210"/>
        <end position="430"/>
    </location>
</feature>
<gene>
    <name evidence="12" type="ORF">BJ508DRAFT_411318</name>
</gene>
<reference evidence="12 13" key="1">
    <citation type="journal article" date="2018" name="Nat. Ecol. Evol.">
        <title>Pezizomycetes genomes reveal the molecular basis of ectomycorrhizal truffle lifestyle.</title>
        <authorList>
            <person name="Murat C."/>
            <person name="Payen T."/>
            <person name="Noel B."/>
            <person name="Kuo A."/>
            <person name="Morin E."/>
            <person name="Chen J."/>
            <person name="Kohler A."/>
            <person name="Krizsan K."/>
            <person name="Balestrini R."/>
            <person name="Da Silva C."/>
            <person name="Montanini B."/>
            <person name="Hainaut M."/>
            <person name="Levati E."/>
            <person name="Barry K.W."/>
            <person name="Belfiori B."/>
            <person name="Cichocki N."/>
            <person name="Clum A."/>
            <person name="Dockter R.B."/>
            <person name="Fauchery L."/>
            <person name="Guy J."/>
            <person name="Iotti M."/>
            <person name="Le Tacon F."/>
            <person name="Lindquist E.A."/>
            <person name="Lipzen A."/>
            <person name="Malagnac F."/>
            <person name="Mello A."/>
            <person name="Molinier V."/>
            <person name="Miyauchi S."/>
            <person name="Poulain J."/>
            <person name="Riccioni C."/>
            <person name="Rubini A."/>
            <person name="Sitrit Y."/>
            <person name="Splivallo R."/>
            <person name="Traeger S."/>
            <person name="Wang M."/>
            <person name="Zifcakova L."/>
            <person name="Wipf D."/>
            <person name="Zambonelli A."/>
            <person name="Paolocci F."/>
            <person name="Nowrousian M."/>
            <person name="Ottonello S."/>
            <person name="Baldrian P."/>
            <person name="Spatafora J.W."/>
            <person name="Henrissat B."/>
            <person name="Nagy L.G."/>
            <person name="Aury J.M."/>
            <person name="Wincker P."/>
            <person name="Grigoriev I.V."/>
            <person name="Bonfante P."/>
            <person name="Martin F.M."/>
        </authorList>
    </citation>
    <scope>NUCLEOTIDE SEQUENCE [LARGE SCALE GENOMIC DNA]</scope>
    <source>
        <strain evidence="12 13">RN42</strain>
    </source>
</reference>
<dbReference type="Pfam" id="PF04042">
    <property type="entry name" value="DNA_pol_E_B"/>
    <property type="match status" value="1"/>
</dbReference>
<keyword evidence="13" id="KW-1185">Reference proteome</keyword>
<keyword evidence="8" id="KW-0539">Nucleus</keyword>
<keyword evidence="7" id="KW-0239">DNA-directed DNA polymerase</keyword>
<dbReference type="Proteomes" id="UP000275078">
    <property type="component" value="Unassembled WGS sequence"/>
</dbReference>
<dbReference type="FunFam" id="2.40.50.430:FF:000002">
    <property type="entry name" value="DNA polymerase delta subunit"/>
    <property type="match status" value="1"/>
</dbReference>
<feature type="domain" description="DNA polymerase delta subunit OB-fold" evidence="11">
    <location>
        <begin position="53"/>
        <end position="186"/>
    </location>
</feature>
<dbReference type="Gene3D" id="2.40.50.430">
    <property type="match status" value="1"/>
</dbReference>
<organism evidence="12 13">
    <name type="scientific">Ascobolus immersus RN42</name>
    <dbReference type="NCBI Taxonomy" id="1160509"/>
    <lineage>
        <taxon>Eukaryota</taxon>
        <taxon>Fungi</taxon>
        <taxon>Dikarya</taxon>
        <taxon>Ascomycota</taxon>
        <taxon>Pezizomycotina</taxon>
        <taxon>Pezizomycetes</taxon>
        <taxon>Pezizales</taxon>
        <taxon>Ascobolaceae</taxon>
        <taxon>Ascobolus</taxon>
    </lineage>
</organism>
<name>A0A3N4IWW6_ASCIM</name>
<evidence type="ECO:0000256" key="8">
    <source>
        <dbReference type="ARBA" id="ARBA00023242"/>
    </source>
</evidence>
<sequence>MSSRKATVEQNIQDNLLVYPSEEKDEEQDIKRPLVRWEGTRDFILEDRSYQQQFADLYFIRLLKLKPPLEEIAAEAWNKLEIHGEKVIHSPRVLDVRQGQLCWISGTIFMELPLKPNILDDLAKENYSETIVDKYTETVCDDINLEDESGRIRLTGTGLVGELLVTGCVVAVLGSETADGEFDVIDMKFPDLAPQPDLPDISERQGRSMILVSGLNVTGDEEGQMELELLLQYLTGELCGPSDQEEAGSITHLVIAGNSLCQQIIDESTPEQKLKPKRYGYDPNTYNPKPTQYLDEWLSSILPSLPTTMLPGELDPAGYALPQQQLHPALLPTASKFSDLHYVTNPWAGDIGGIKVLGTSGQNLEDAFRYIPPADGDVRLDLLERTLRWRCVAPTCPDTLWTYPFNDRDPFTIEESPHVYFAGNQPSFGTREVVGPNGEKTTIIMLPSFAETKQVVRLDLETMQATPLRFAV</sequence>
<dbReference type="GO" id="GO:0006273">
    <property type="term" value="P:lagging strand elongation"/>
    <property type="evidence" value="ECO:0007669"/>
    <property type="project" value="UniProtKB-ARBA"/>
</dbReference>
<evidence type="ECO:0000256" key="9">
    <source>
        <dbReference type="ARBA" id="ARBA00049244"/>
    </source>
</evidence>
<dbReference type="Pfam" id="PF18018">
    <property type="entry name" value="DNA_pol_D_N"/>
    <property type="match status" value="1"/>
</dbReference>
<dbReference type="PANTHER" id="PTHR10416">
    <property type="entry name" value="DNA POLYMERASE DELTA SUBUNIT 2"/>
    <property type="match status" value="1"/>
</dbReference>
<evidence type="ECO:0000256" key="4">
    <source>
        <dbReference type="ARBA" id="ARBA00022679"/>
    </source>
</evidence>
<evidence type="ECO:0000313" key="13">
    <source>
        <dbReference type="Proteomes" id="UP000275078"/>
    </source>
</evidence>
<evidence type="ECO:0000256" key="6">
    <source>
        <dbReference type="ARBA" id="ARBA00022705"/>
    </source>
</evidence>
<dbReference type="GO" id="GO:0043625">
    <property type="term" value="C:delta DNA polymerase complex"/>
    <property type="evidence" value="ECO:0007669"/>
    <property type="project" value="TreeGrafter"/>
</dbReference>
<evidence type="ECO:0000256" key="3">
    <source>
        <dbReference type="ARBA" id="ARBA00012417"/>
    </source>
</evidence>
<proteinExistence type="inferred from homology"/>
<keyword evidence="6" id="KW-0235">DNA replication</keyword>
<dbReference type="OrthoDB" id="3763at2759"/>
<dbReference type="InterPro" id="IPR040663">
    <property type="entry name" value="DNA_pol_D_N"/>
</dbReference>
<dbReference type="InterPro" id="IPR024826">
    <property type="entry name" value="DNA_pol_delta/II_ssu"/>
</dbReference>
<evidence type="ECO:0000259" key="11">
    <source>
        <dbReference type="Pfam" id="PF18018"/>
    </source>
</evidence>
<dbReference type="CDD" id="cd07387">
    <property type="entry name" value="MPP_PolD2_C"/>
    <property type="match status" value="1"/>
</dbReference>
<dbReference type="GO" id="GO:0003677">
    <property type="term" value="F:DNA binding"/>
    <property type="evidence" value="ECO:0007669"/>
    <property type="project" value="InterPro"/>
</dbReference>
<dbReference type="GO" id="GO:0006281">
    <property type="term" value="P:DNA repair"/>
    <property type="evidence" value="ECO:0007669"/>
    <property type="project" value="UniProtKB-ARBA"/>
</dbReference>
<dbReference type="InterPro" id="IPR041863">
    <property type="entry name" value="PolD2_C"/>
</dbReference>
<comment type="similarity">
    <text evidence="2">Belongs to the DNA polymerase delta/II small subunit family.</text>
</comment>
<comment type="catalytic activity">
    <reaction evidence="9">
        <text>DNA(n) + a 2'-deoxyribonucleoside 5'-triphosphate = DNA(n+1) + diphosphate</text>
        <dbReference type="Rhea" id="RHEA:22508"/>
        <dbReference type="Rhea" id="RHEA-COMP:17339"/>
        <dbReference type="Rhea" id="RHEA-COMP:17340"/>
        <dbReference type="ChEBI" id="CHEBI:33019"/>
        <dbReference type="ChEBI" id="CHEBI:61560"/>
        <dbReference type="ChEBI" id="CHEBI:173112"/>
        <dbReference type="EC" id="2.7.7.7"/>
    </reaction>
</comment>
<evidence type="ECO:0000256" key="5">
    <source>
        <dbReference type="ARBA" id="ARBA00022695"/>
    </source>
</evidence>
<dbReference type="PANTHER" id="PTHR10416:SF0">
    <property type="entry name" value="DNA POLYMERASE DELTA SUBUNIT 2"/>
    <property type="match status" value="1"/>
</dbReference>
<dbReference type="STRING" id="1160509.A0A3N4IWW6"/>
<dbReference type="EC" id="2.7.7.7" evidence="3"/>
<evidence type="ECO:0000259" key="10">
    <source>
        <dbReference type="Pfam" id="PF04042"/>
    </source>
</evidence>
<dbReference type="EMBL" id="ML119650">
    <property type="protein sequence ID" value="RPA86124.1"/>
    <property type="molecule type" value="Genomic_DNA"/>
</dbReference>
<dbReference type="GO" id="GO:0003887">
    <property type="term" value="F:DNA-directed DNA polymerase activity"/>
    <property type="evidence" value="ECO:0007669"/>
    <property type="project" value="UniProtKB-KW"/>
</dbReference>
<evidence type="ECO:0000256" key="1">
    <source>
        <dbReference type="ARBA" id="ARBA00004123"/>
    </source>
</evidence>
<evidence type="ECO:0000256" key="7">
    <source>
        <dbReference type="ARBA" id="ARBA00022932"/>
    </source>
</evidence>
<dbReference type="Gene3D" id="3.60.21.50">
    <property type="match status" value="1"/>
</dbReference>
<dbReference type="InterPro" id="IPR007185">
    <property type="entry name" value="DNA_pol_a/d/e_bsu"/>
</dbReference>
<keyword evidence="4" id="KW-0808">Transferase</keyword>
<evidence type="ECO:0000313" key="12">
    <source>
        <dbReference type="EMBL" id="RPA86124.1"/>
    </source>
</evidence>